<dbReference type="Proteomes" id="UP000001982">
    <property type="component" value="Chromosome"/>
</dbReference>
<dbReference type="eggNOG" id="ENOG5033IXT">
    <property type="taxonomic scope" value="Bacteria"/>
</dbReference>
<proteinExistence type="predicted"/>
<dbReference type="RefSeq" id="WP_011495893.1">
    <property type="nucleotide sequence ID" value="NC_007954.1"/>
</dbReference>
<sequence>MSLTDLKRKKLKSKPKSISADEFISDADNYAAGRNEQLAQQRAKAGLNKKTSSLYRHATFTLTERSISQLDKLAQNNQLAKSKILRLLIDEFYHRQLLDPSTSLIDDNTD</sequence>
<dbReference type="GO" id="GO:0006355">
    <property type="term" value="P:regulation of DNA-templated transcription"/>
    <property type="evidence" value="ECO:0007669"/>
    <property type="project" value="InterPro"/>
</dbReference>
<evidence type="ECO:0000313" key="2">
    <source>
        <dbReference type="Proteomes" id="UP000001982"/>
    </source>
</evidence>
<dbReference type="HOGENOM" id="CLU_149203_0_0_6"/>
<reference evidence="1 2" key="1">
    <citation type="submission" date="2006-03" db="EMBL/GenBank/DDBJ databases">
        <title>Complete sequence of Shewanella denitrificans OS217.</title>
        <authorList>
            <consortium name="US DOE Joint Genome Institute"/>
            <person name="Copeland A."/>
            <person name="Lucas S."/>
            <person name="Lapidus A."/>
            <person name="Barry K."/>
            <person name="Detter J.C."/>
            <person name="Glavina del Rio T."/>
            <person name="Hammon N."/>
            <person name="Israni S."/>
            <person name="Dalin E."/>
            <person name="Tice H."/>
            <person name="Pitluck S."/>
            <person name="Brettin T."/>
            <person name="Bruce D."/>
            <person name="Han C."/>
            <person name="Tapia R."/>
            <person name="Gilna P."/>
            <person name="Kiss H."/>
            <person name="Schmutz J."/>
            <person name="Larimer F."/>
            <person name="Land M."/>
            <person name="Hauser L."/>
            <person name="Kyrpides N."/>
            <person name="Lykidis A."/>
            <person name="Richardson P."/>
        </authorList>
    </citation>
    <scope>NUCLEOTIDE SEQUENCE [LARGE SCALE GENOMIC DNA]</scope>
    <source>
        <strain evidence="2">OS217 / ATCC BAA-1090 / DSM 15013</strain>
    </source>
</reference>
<accession>Q12P91</accession>
<evidence type="ECO:0000313" key="1">
    <source>
        <dbReference type="EMBL" id="ABE54735.1"/>
    </source>
</evidence>
<keyword evidence="2" id="KW-1185">Reference proteome</keyword>
<dbReference type="Gene3D" id="1.10.1220.10">
    <property type="entry name" value="Met repressor-like"/>
    <property type="match status" value="1"/>
</dbReference>
<dbReference type="EMBL" id="CP000302">
    <property type="protein sequence ID" value="ABE54735.1"/>
    <property type="molecule type" value="Genomic_DNA"/>
</dbReference>
<organism evidence="1 2">
    <name type="scientific">Shewanella denitrificans (strain OS217 / ATCC BAA-1090 / DSM 15013)</name>
    <dbReference type="NCBI Taxonomy" id="318161"/>
    <lineage>
        <taxon>Bacteria</taxon>
        <taxon>Pseudomonadati</taxon>
        <taxon>Pseudomonadota</taxon>
        <taxon>Gammaproteobacteria</taxon>
        <taxon>Alteromonadales</taxon>
        <taxon>Shewanellaceae</taxon>
        <taxon>Shewanella</taxon>
    </lineage>
</organism>
<dbReference type="AlphaFoldDB" id="Q12P91"/>
<protein>
    <submittedName>
        <fullName evidence="1">RepA domain protein</fullName>
    </submittedName>
</protein>
<dbReference type="OrthoDB" id="5593192at2"/>
<dbReference type="KEGG" id="sdn:Sden_1450"/>
<name>Q12P91_SHEDO</name>
<dbReference type="InterPro" id="IPR013321">
    <property type="entry name" value="Arc_rbn_hlx_hlx"/>
</dbReference>
<dbReference type="STRING" id="318161.Sden_1450"/>
<gene>
    <name evidence="1" type="ordered locus">Sden_1450</name>
</gene>